<dbReference type="EMBL" id="BAABJZ010000003">
    <property type="protein sequence ID" value="GAA4872439.1"/>
    <property type="molecule type" value="Genomic_DNA"/>
</dbReference>
<feature type="transmembrane region" description="Helical" evidence="1">
    <location>
        <begin position="30"/>
        <end position="47"/>
    </location>
</feature>
<accession>A0ABP9EAA1</accession>
<protein>
    <recommendedName>
        <fullName evidence="4">DUF4381 domain-containing protein</fullName>
    </recommendedName>
</protein>
<evidence type="ECO:0000313" key="3">
    <source>
        <dbReference type="Proteomes" id="UP001499988"/>
    </source>
</evidence>
<dbReference type="InterPro" id="IPR025489">
    <property type="entry name" value="DUF4381"/>
</dbReference>
<name>A0ABP9EAA1_9GAMM</name>
<proteinExistence type="predicted"/>
<evidence type="ECO:0000313" key="2">
    <source>
        <dbReference type="EMBL" id="GAA4872439.1"/>
    </source>
</evidence>
<gene>
    <name evidence="2" type="ORF">GCM10023333_01500</name>
</gene>
<keyword evidence="1" id="KW-1133">Transmembrane helix</keyword>
<reference evidence="3" key="1">
    <citation type="journal article" date="2019" name="Int. J. Syst. Evol. Microbiol.">
        <title>The Global Catalogue of Microorganisms (GCM) 10K type strain sequencing project: providing services to taxonomists for standard genome sequencing and annotation.</title>
        <authorList>
            <consortium name="The Broad Institute Genomics Platform"/>
            <consortium name="The Broad Institute Genome Sequencing Center for Infectious Disease"/>
            <person name="Wu L."/>
            <person name="Ma J."/>
        </authorList>
    </citation>
    <scope>NUCLEOTIDE SEQUENCE [LARGE SCALE GENOMIC DNA]</scope>
    <source>
        <strain evidence="3">JCM 18401</strain>
    </source>
</reference>
<dbReference type="RefSeq" id="WP_345332269.1">
    <property type="nucleotide sequence ID" value="NZ_BAABJZ010000003.1"/>
</dbReference>
<sequence>MAKIVDMNPLDSLHDIVLPQPVDWWPLAPGWWLLAALVLLALIAGGIKLQRHWRHQRPAKLAIAQLQRLDPTAPDLATQVQALLKRAAMAYGPREQCAGLHGNQWHNYLQQLSPHPWPELLGNPYQAQVSHGGQRLLDAASAALTQLPKQTEAQHAQS</sequence>
<evidence type="ECO:0000256" key="1">
    <source>
        <dbReference type="SAM" id="Phobius"/>
    </source>
</evidence>
<dbReference type="Proteomes" id="UP001499988">
    <property type="component" value="Unassembled WGS sequence"/>
</dbReference>
<dbReference type="Pfam" id="PF14316">
    <property type="entry name" value="DUF4381"/>
    <property type="match status" value="1"/>
</dbReference>
<keyword evidence="1" id="KW-0472">Membrane</keyword>
<comment type="caution">
    <text evidence="2">The sequence shown here is derived from an EMBL/GenBank/DDBJ whole genome shotgun (WGS) entry which is preliminary data.</text>
</comment>
<evidence type="ECO:0008006" key="4">
    <source>
        <dbReference type="Google" id="ProtNLM"/>
    </source>
</evidence>
<keyword evidence="3" id="KW-1185">Reference proteome</keyword>
<keyword evidence="1" id="KW-0812">Transmembrane</keyword>
<organism evidence="2 3">
    <name type="scientific">Ferrimonas pelagia</name>
    <dbReference type="NCBI Taxonomy" id="1177826"/>
    <lineage>
        <taxon>Bacteria</taxon>
        <taxon>Pseudomonadati</taxon>
        <taxon>Pseudomonadota</taxon>
        <taxon>Gammaproteobacteria</taxon>
        <taxon>Alteromonadales</taxon>
        <taxon>Ferrimonadaceae</taxon>
        <taxon>Ferrimonas</taxon>
    </lineage>
</organism>